<dbReference type="GO" id="GO:0052656">
    <property type="term" value="F:L-isoleucine-2-oxoglutarate transaminase activity"/>
    <property type="evidence" value="ECO:0007669"/>
    <property type="project" value="RHEA"/>
</dbReference>
<comment type="pathway">
    <text evidence="3">Amino-acid biosynthesis; L-isoleucine biosynthesis; L-isoleucine from 2-oxobutanoate: step 4/4.</text>
</comment>
<protein>
    <recommendedName>
        <fullName evidence="8">Probable branched-chain-amino-acid aminotransferase</fullName>
        <ecNumber evidence="7">2.6.1.42</ecNumber>
    </recommendedName>
</protein>
<keyword evidence="16" id="KW-0808">Transferase</keyword>
<comment type="caution">
    <text evidence="16">The sequence shown here is derived from an EMBL/GenBank/DDBJ whole genome shotgun (WGS) entry which is preliminary data.</text>
</comment>
<comment type="catalytic activity">
    <reaction evidence="11">
        <text>L-valine + 2-oxoglutarate = 3-methyl-2-oxobutanoate + L-glutamate</text>
        <dbReference type="Rhea" id="RHEA:24813"/>
        <dbReference type="ChEBI" id="CHEBI:11851"/>
        <dbReference type="ChEBI" id="CHEBI:16810"/>
        <dbReference type="ChEBI" id="CHEBI:29985"/>
        <dbReference type="ChEBI" id="CHEBI:57762"/>
        <dbReference type="EC" id="2.6.1.42"/>
    </reaction>
</comment>
<dbReference type="RefSeq" id="WP_127767309.1">
    <property type="nucleotide sequence ID" value="NZ_SADE01000003.1"/>
</dbReference>
<dbReference type="Pfam" id="PF01063">
    <property type="entry name" value="Aminotran_4"/>
    <property type="match status" value="1"/>
</dbReference>
<dbReference type="Gene3D" id="3.20.10.10">
    <property type="entry name" value="D-amino Acid Aminotransferase, subunit A, domain 2"/>
    <property type="match status" value="1"/>
</dbReference>
<dbReference type="InterPro" id="IPR043132">
    <property type="entry name" value="BCAT-like_C"/>
</dbReference>
<evidence type="ECO:0000256" key="6">
    <source>
        <dbReference type="ARBA" id="ARBA00009320"/>
    </source>
</evidence>
<dbReference type="PROSITE" id="PS00770">
    <property type="entry name" value="AA_TRANSFER_CLASS_4"/>
    <property type="match status" value="1"/>
</dbReference>
<dbReference type="OrthoDB" id="21319at2"/>
<reference evidence="17" key="1">
    <citation type="submission" date="2019-01" db="EMBL/GenBank/DDBJ databases">
        <title>Gri0909 isolated from a small marine red alga.</title>
        <authorList>
            <person name="Kim J."/>
            <person name="Jeong S.E."/>
            <person name="Jeon C.O."/>
        </authorList>
    </citation>
    <scope>NUCLEOTIDE SEQUENCE [LARGE SCALE GENOMIC DNA]</scope>
    <source>
        <strain evidence="17">Gri0909</strain>
    </source>
</reference>
<dbReference type="Proteomes" id="UP000287447">
    <property type="component" value="Unassembled WGS sequence"/>
</dbReference>
<dbReference type="GO" id="GO:0005829">
    <property type="term" value="C:cytosol"/>
    <property type="evidence" value="ECO:0007669"/>
    <property type="project" value="TreeGrafter"/>
</dbReference>
<evidence type="ECO:0000256" key="1">
    <source>
        <dbReference type="ARBA" id="ARBA00001933"/>
    </source>
</evidence>
<name>A0A3S2WQG4_9PROT</name>
<dbReference type="PANTHER" id="PTHR42743:SF11">
    <property type="entry name" value="AMINODEOXYCHORISMATE LYASE"/>
    <property type="match status" value="1"/>
</dbReference>
<dbReference type="InterPro" id="IPR001544">
    <property type="entry name" value="Aminotrans_IV"/>
</dbReference>
<evidence type="ECO:0000313" key="17">
    <source>
        <dbReference type="Proteomes" id="UP000287447"/>
    </source>
</evidence>
<dbReference type="GO" id="GO:0008652">
    <property type="term" value="P:amino acid biosynthetic process"/>
    <property type="evidence" value="ECO:0007669"/>
    <property type="project" value="UniProtKB-ARBA"/>
</dbReference>
<dbReference type="EMBL" id="SADE01000003">
    <property type="protein sequence ID" value="RVU34988.1"/>
    <property type="molecule type" value="Genomic_DNA"/>
</dbReference>
<comment type="similarity">
    <text evidence="6 14">Belongs to the class-IV pyridoxal-phosphate-dependent aminotransferase family.</text>
</comment>
<proteinExistence type="inferred from homology"/>
<evidence type="ECO:0000256" key="2">
    <source>
        <dbReference type="ARBA" id="ARBA00003109"/>
    </source>
</evidence>
<evidence type="ECO:0000256" key="15">
    <source>
        <dbReference type="RuleBase" id="RU004516"/>
    </source>
</evidence>
<dbReference type="FunFam" id="3.20.10.10:FF:000002">
    <property type="entry name" value="D-alanine aminotransferase"/>
    <property type="match status" value="1"/>
</dbReference>
<dbReference type="InterPro" id="IPR036038">
    <property type="entry name" value="Aminotransferase-like"/>
</dbReference>
<dbReference type="InterPro" id="IPR018300">
    <property type="entry name" value="Aminotrans_IV_CS"/>
</dbReference>
<dbReference type="GO" id="GO:0052654">
    <property type="term" value="F:L-leucine-2-oxoglutarate transaminase activity"/>
    <property type="evidence" value="ECO:0007669"/>
    <property type="project" value="RHEA"/>
</dbReference>
<evidence type="ECO:0000256" key="3">
    <source>
        <dbReference type="ARBA" id="ARBA00004824"/>
    </source>
</evidence>
<dbReference type="Gene3D" id="3.30.470.10">
    <property type="match status" value="1"/>
</dbReference>
<organism evidence="16 17">
    <name type="scientific">Hwanghaeella grinnelliae</name>
    <dbReference type="NCBI Taxonomy" id="2500179"/>
    <lineage>
        <taxon>Bacteria</taxon>
        <taxon>Pseudomonadati</taxon>
        <taxon>Pseudomonadota</taxon>
        <taxon>Alphaproteobacteria</taxon>
        <taxon>Rhodospirillales</taxon>
        <taxon>Rhodospirillaceae</taxon>
        <taxon>Hwanghaeella</taxon>
    </lineage>
</organism>
<comment type="cofactor">
    <cofactor evidence="1 15">
        <name>pyridoxal 5'-phosphate</name>
        <dbReference type="ChEBI" id="CHEBI:597326"/>
    </cofactor>
</comment>
<dbReference type="EC" id="2.6.1.42" evidence="7"/>
<dbReference type="GO" id="GO:0052655">
    <property type="term" value="F:L-valine-2-oxoglutarate transaminase activity"/>
    <property type="evidence" value="ECO:0007669"/>
    <property type="project" value="RHEA"/>
</dbReference>
<dbReference type="NCBIfam" id="NF009896">
    <property type="entry name" value="PRK13356.1"/>
    <property type="match status" value="1"/>
</dbReference>
<sequence>MAGLTWFDGEWIDDKAPMISVNSQGVWLSSFIFDGARAFEGVMPDLDLHCARAIRSANNLGLKATKSMEEIMELAWEGVGKFSSDTALYIRPMFWAEEGWVAPDPETTRFALTVTENPMPGDGGFSACISTRRRPMPDAAPTDTKSAGLYPNAGRALTEARGKGFDNAVVLDPIGNVAEFATANLFMVKDGMVRTPAVNGTFLNGVTRQRVIKLFHENGVEVQEGRVTTDDLLEADEIFNTGNWGKVMHVNRFEGRDLQPGPMYQRAREMYWEYSHKHGHR</sequence>
<evidence type="ECO:0000256" key="8">
    <source>
        <dbReference type="ARBA" id="ARBA00014472"/>
    </source>
</evidence>
<accession>A0A3S2WQG4</accession>
<evidence type="ECO:0000256" key="5">
    <source>
        <dbReference type="ARBA" id="ARBA00005072"/>
    </source>
</evidence>
<dbReference type="InterPro" id="IPR050571">
    <property type="entry name" value="Class-IV_PLP-Dep_Aminotrnsfr"/>
</dbReference>
<keyword evidence="10" id="KW-0100">Branched-chain amino acid biosynthesis</keyword>
<comment type="catalytic activity">
    <reaction evidence="13">
        <text>L-leucine + 2-oxoglutarate = 4-methyl-2-oxopentanoate + L-glutamate</text>
        <dbReference type="Rhea" id="RHEA:18321"/>
        <dbReference type="ChEBI" id="CHEBI:16810"/>
        <dbReference type="ChEBI" id="CHEBI:17865"/>
        <dbReference type="ChEBI" id="CHEBI:29985"/>
        <dbReference type="ChEBI" id="CHEBI:57427"/>
        <dbReference type="EC" id="2.6.1.42"/>
    </reaction>
</comment>
<dbReference type="SUPFAM" id="SSF56752">
    <property type="entry name" value="D-aminoacid aminotransferase-like PLP-dependent enzymes"/>
    <property type="match status" value="1"/>
</dbReference>
<comment type="pathway">
    <text evidence="4">Amino-acid biosynthesis; L-valine biosynthesis; L-valine from pyruvate: step 4/4.</text>
</comment>
<keyword evidence="10" id="KW-0028">Amino-acid biosynthesis</keyword>
<evidence type="ECO:0000256" key="11">
    <source>
        <dbReference type="ARBA" id="ARBA00048212"/>
    </source>
</evidence>
<evidence type="ECO:0000256" key="9">
    <source>
        <dbReference type="ARBA" id="ARBA00022898"/>
    </source>
</evidence>
<evidence type="ECO:0000256" key="14">
    <source>
        <dbReference type="RuleBase" id="RU004106"/>
    </source>
</evidence>
<keyword evidence="17" id="KW-1185">Reference proteome</keyword>
<dbReference type="AlphaFoldDB" id="A0A3S2WQG4"/>
<evidence type="ECO:0000256" key="4">
    <source>
        <dbReference type="ARBA" id="ARBA00004931"/>
    </source>
</evidence>
<keyword evidence="9 15" id="KW-0663">Pyridoxal phosphate</keyword>
<evidence type="ECO:0000256" key="13">
    <source>
        <dbReference type="ARBA" id="ARBA00049229"/>
    </source>
</evidence>
<evidence type="ECO:0000256" key="7">
    <source>
        <dbReference type="ARBA" id="ARBA00013053"/>
    </source>
</evidence>
<comment type="function">
    <text evidence="2">Acts on leucine, isoleucine and valine.</text>
</comment>
<comment type="catalytic activity">
    <reaction evidence="12">
        <text>L-isoleucine + 2-oxoglutarate = (S)-3-methyl-2-oxopentanoate + L-glutamate</text>
        <dbReference type="Rhea" id="RHEA:24801"/>
        <dbReference type="ChEBI" id="CHEBI:16810"/>
        <dbReference type="ChEBI" id="CHEBI:29985"/>
        <dbReference type="ChEBI" id="CHEBI:35146"/>
        <dbReference type="ChEBI" id="CHEBI:58045"/>
        <dbReference type="EC" id="2.6.1.42"/>
    </reaction>
</comment>
<comment type="pathway">
    <text evidence="5">Amino-acid biosynthesis; L-leucine biosynthesis; L-leucine from 3-methyl-2-oxobutanoate: step 4/4.</text>
</comment>
<evidence type="ECO:0000256" key="12">
    <source>
        <dbReference type="ARBA" id="ARBA00048798"/>
    </source>
</evidence>
<evidence type="ECO:0000256" key="10">
    <source>
        <dbReference type="ARBA" id="ARBA00023304"/>
    </source>
</evidence>
<keyword evidence="16" id="KW-0032">Aminotransferase</keyword>
<dbReference type="PANTHER" id="PTHR42743">
    <property type="entry name" value="AMINO-ACID AMINOTRANSFERASE"/>
    <property type="match status" value="1"/>
</dbReference>
<evidence type="ECO:0000313" key="16">
    <source>
        <dbReference type="EMBL" id="RVU34988.1"/>
    </source>
</evidence>
<dbReference type="InterPro" id="IPR043131">
    <property type="entry name" value="BCAT-like_N"/>
</dbReference>
<gene>
    <name evidence="16" type="ORF">EOI86_19330</name>
</gene>
<dbReference type="GO" id="GO:0009082">
    <property type="term" value="P:branched-chain amino acid biosynthetic process"/>
    <property type="evidence" value="ECO:0007669"/>
    <property type="project" value="UniProtKB-KW"/>
</dbReference>